<gene>
    <name evidence="11" type="ORF">MDCFG202_LOCUS17442</name>
</gene>
<comment type="caution">
    <text evidence="11">The sequence shown here is derived from an EMBL/GenBank/DDBJ whole genome shotgun (WGS) entry which is preliminary data.</text>
</comment>
<sequence>MAPDKKTKEPFWLGGAAACMAVCFTHPLDQTKYRMQVLKSNSSMLNVLYRFAARDGIPSLWTGLSASILRQGSYSTARFGFHTYFSDKLRGYTGKQLSVTQNIVCAGVAGGVAGLVGNPAEVVLVRMCADGAKAPGQQFGYNHALDALVRIYSEEGMRAFWKGLAPNIARSALMNVSQIATYASAKQYLVANGFGDDVKTHAISSLAAGTMATTICAPADVLKSRMQSNAGKEGLAQVLRAGLREEGPRFLMRGWTPAWLRLTPHTVLTFVFMEKLRQLTSFDWLGGMQEKEALG</sequence>
<dbReference type="InterPro" id="IPR050391">
    <property type="entry name" value="Mito_Metabolite_Transporter"/>
</dbReference>
<keyword evidence="9" id="KW-0472">Membrane</keyword>
<dbReference type="SUPFAM" id="SSF103506">
    <property type="entry name" value="Mitochondrial carrier"/>
    <property type="match status" value="1"/>
</dbReference>
<comment type="similarity">
    <text evidence="2 10">Belongs to the mitochondrial carrier (TC 2.A.29) family.</text>
</comment>
<evidence type="ECO:0000313" key="12">
    <source>
        <dbReference type="Proteomes" id="UP000746612"/>
    </source>
</evidence>
<organism evidence="11 12">
    <name type="scientific">Gibberella zeae</name>
    <name type="common">Wheat head blight fungus</name>
    <name type="synonym">Fusarium graminearum</name>
    <dbReference type="NCBI Taxonomy" id="5518"/>
    <lineage>
        <taxon>Eukaryota</taxon>
        <taxon>Fungi</taxon>
        <taxon>Dikarya</taxon>
        <taxon>Ascomycota</taxon>
        <taxon>Pezizomycotina</taxon>
        <taxon>Sordariomycetes</taxon>
        <taxon>Hypocreomycetidae</taxon>
        <taxon>Hypocreales</taxon>
        <taxon>Nectriaceae</taxon>
        <taxon>Fusarium</taxon>
    </lineage>
</organism>
<dbReference type="GO" id="GO:0005743">
    <property type="term" value="C:mitochondrial inner membrane"/>
    <property type="evidence" value="ECO:0007669"/>
    <property type="project" value="UniProtKB-SubCell"/>
</dbReference>
<dbReference type="GO" id="GO:0055085">
    <property type="term" value="P:transmembrane transport"/>
    <property type="evidence" value="ECO:0007669"/>
    <property type="project" value="InterPro"/>
</dbReference>
<dbReference type="Proteomes" id="UP000746612">
    <property type="component" value="Unassembled WGS sequence"/>
</dbReference>
<keyword evidence="6" id="KW-0999">Mitochondrion inner membrane</keyword>
<name>A0A8H3PP91_GIBZA</name>
<reference evidence="11" key="1">
    <citation type="submission" date="2021-03" db="EMBL/GenBank/DDBJ databases">
        <authorList>
            <person name="Alouane T."/>
            <person name="Langin T."/>
            <person name="Bonhomme L."/>
        </authorList>
    </citation>
    <scope>NUCLEOTIDE SEQUENCE</scope>
    <source>
        <strain evidence="11">MDC_Fg202</strain>
    </source>
</reference>
<evidence type="ECO:0000313" key="11">
    <source>
        <dbReference type="EMBL" id="CAG1964236.1"/>
    </source>
</evidence>
<comment type="subcellular location">
    <subcellularLocation>
        <location evidence="1">Mitochondrion inner membrane</location>
        <topology evidence="1">Multi-pass membrane protein</topology>
    </subcellularLocation>
</comment>
<evidence type="ECO:0000256" key="2">
    <source>
        <dbReference type="ARBA" id="ARBA00006375"/>
    </source>
</evidence>
<evidence type="ECO:0000256" key="8">
    <source>
        <dbReference type="ARBA" id="ARBA00023128"/>
    </source>
</evidence>
<dbReference type="PANTHER" id="PTHR45618">
    <property type="entry name" value="MITOCHONDRIAL DICARBOXYLATE CARRIER-RELATED"/>
    <property type="match status" value="1"/>
</dbReference>
<evidence type="ECO:0000256" key="4">
    <source>
        <dbReference type="ARBA" id="ARBA00022692"/>
    </source>
</evidence>
<dbReference type="InterPro" id="IPR023395">
    <property type="entry name" value="MCP_dom_sf"/>
</dbReference>
<accession>A0A8H3PP91</accession>
<evidence type="ECO:0000256" key="6">
    <source>
        <dbReference type="ARBA" id="ARBA00022792"/>
    </source>
</evidence>
<dbReference type="Pfam" id="PF00153">
    <property type="entry name" value="Mito_carr"/>
    <property type="match status" value="3"/>
</dbReference>
<keyword evidence="4 10" id="KW-0812">Transmembrane</keyword>
<evidence type="ECO:0000256" key="10">
    <source>
        <dbReference type="RuleBase" id="RU000488"/>
    </source>
</evidence>
<dbReference type="EMBL" id="CAJPIJ010000053">
    <property type="protein sequence ID" value="CAG1964236.1"/>
    <property type="molecule type" value="Genomic_DNA"/>
</dbReference>
<keyword evidence="3 10" id="KW-0813">Transport</keyword>
<evidence type="ECO:0000256" key="5">
    <source>
        <dbReference type="ARBA" id="ARBA00022737"/>
    </source>
</evidence>
<dbReference type="PROSITE" id="PS50920">
    <property type="entry name" value="SOLCAR"/>
    <property type="match status" value="3"/>
</dbReference>
<dbReference type="AlphaFoldDB" id="A0A8H3PP91"/>
<proteinExistence type="inferred from homology"/>
<evidence type="ECO:0000256" key="1">
    <source>
        <dbReference type="ARBA" id="ARBA00004448"/>
    </source>
</evidence>
<evidence type="ECO:0000256" key="3">
    <source>
        <dbReference type="ARBA" id="ARBA00022448"/>
    </source>
</evidence>
<keyword evidence="5" id="KW-0677">Repeat</keyword>
<dbReference type="PRINTS" id="PR00784">
    <property type="entry name" value="MTUNCOUPLING"/>
</dbReference>
<dbReference type="InterPro" id="IPR002067">
    <property type="entry name" value="MCP"/>
</dbReference>
<evidence type="ECO:0000256" key="9">
    <source>
        <dbReference type="ARBA" id="ARBA00023136"/>
    </source>
</evidence>
<dbReference type="InterPro" id="IPR018108">
    <property type="entry name" value="MCP_transmembrane"/>
</dbReference>
<evidence type="ECO:0000256" key="7">
    <source>
        <dbReference type="ARBA" id="ARBA00022989"/>
    </source>
</evidence>
<keyword evidence="8" id="KW-0496">Mitochondrion</keyword>
<dbReference type="Gene3D" id="1.50.40.10">
    <property type="entry name" value="Mitochondrial carrier domain"/>
    <property type="match status" value="1"/>
</dbReference>
<keyword evidence="7" id="KW-1133">Transmembrane helix</keyword>
<protein>
    <submittedName>
        <fullName evidence="11">Uncharacterized protein</fullName>
    </submittedName>
</protein>